<comment type="subcellular location">
    <subcellularLocation>
        <location evidence="1">Cell membrane</location>
        <topology evidence="1">Multi-pass membrane protein</topology>
    </subcellularLocation>
</comment>
<dbReference type="AlphaFoldDB" id="A0A0F3RQM2"/>
<feature type="transmembrane region" description="Helical" evidence="7">
    <location>
        <begin position="252"/>
        <end position="271"/>
    </location>
</feature>
<evidence type="ECO:0000256" key="3">
    <source>
        <dbReference type="ARBA" id="ARBA00022475"/>
    </source>
</evidence>
<comment type="caution">
    <text evidence="9">The sequence shown here is derived from an EMBL/GenBank/DDBJ whole genome shotgun (WGS) entry which is preliminary data.</text>
</comment>
<dbReference type="GO" id="GO:0016413">
    <property type="term" value="F:O-acetyltransferase activity"/>
    <property type="evidence" value="ECO:0007669"/>
    <property type="project" value="TreeGrafter"/>
</dbReference>
<evidence type="ECO:0000256" key="2">
    <source>
        <dbReference type="ARBA" id="ARBA00007400"/>
    </source>
</evidence>
<proteinExistence type="inferred from homology"/>
<feature type="transmembrane region" description="Helical" evidence="7">
    <location>
        <begin position="45"/>
        <end position="68"/>
    </location>
</feature>
<evidence type="ECO:0000256" key="5">
    <source>
        <dbReference type="ARBA" id="ARBA00022989"/>
    </source>
</evidence>
<evidence type="ECO:0000313" key="10">
    <source>
        <dbReference type="Proteomes" id="UP000033491"/>
    </source>
</evidence>
<evidence type="ECO:0000256" key="6">
    <source>
        <dbReference type="ARBA" id="ARBA00023136"/>
    </source>
</evidence>
<dbReference type="EMBL" id="JZCR01000021">
    <property type="protein sequence ID" value="KJW12276.1"/>
    <property type="molecule type" value="Genomic_DNA"/>
</dbReference>
<dbReference type="PANTHER" id="PTHR40074:SF2">
    <property type="entry name" value="O-ACETYLTRANSFERASE WECH"/>
    <property type="match status" value="1"/>
</dbReference>
<dbReference type="GO" id="GO:0005886">
    <property type="term" value="C:plasma membrane"/>
    <property type="evidence" value="ECO:0007669"/>
    <property type="project" value="UniProtKB-SubCell"/>
</dbReference>
<dbReference type="Proteomes" id="UP000033491">
    <property type="component" value="Unassembled WGS sequence"/>
</dbReference>
<feature type="transmembrane region" description="Helical" evidence="7">
    <location>
        <begin position="316"/>
        <end position="342"/>
    </location>
</feature>
<keyword evidence="4 7" id="KW-0812">Transmembrane</keyword>
<gene>
    <name evidence="9" type="ORF">VC81_10330</name>
</gene>
<dbReference type="OrthoDB" id="569695at2"/>
<feature type="domain" description="Acyltransferase 3" evidence="8">
    <location>
        <begin position="13"/>
        <end position="332"/>
    </location>
</feature>
<keyword evidence="6 7" id="KW-0472">Membrane</keyword>
<accession>A0A0F3RQM2</accession>
<organism evidence="9 10">
    <name type="scientific">Levilactobacillus spicheri</name>
    <dbReference type="NCBI Taxonomy" id="216463"/>
    <lineage>
        <taxon>Bacteria</taxon>
        <taxon>Bacillati</taxon>
        <taxon>Bacillota</taxon>
        <taxon>Bacilli</taxon>
        <taxon>Lactobacillales</taxon>
        <taxon>Lactobacillaceae</taxon>
        <taxon>Levilactobacillus</taxon>
    </lineage>
</organism>
<feature type="transmembrane region" description="Helical" evidence="7">
    <location>
        <begin position="292"/>
        <end position="310"/>
    </location>
</feature>
<sequence length="354" mass="40345">MVKVTAGKTDIGDYLKATACTLVMFQSLFGFAMKQPPTASQQWGIGLIYDAVKFTAPAFIFGILYTIIRVHAQHPEQTYGTYYRRQWSAMFVPTIWWTLAYLLILPQVQQRTPYINVKSFLWQAVNGNAAPHLWYNSMMLQFILLMPLFWALSDWAGTDAKRGWWALAITGALYAAWLVVFPHVGTYLVDRVFLSFLPYGVAGTLGWRLSGWLPWLDRYRYGLVAGLLAAYGWITWQLVGRGLPVRLGQASYYQWSMTVYAFAVILVVAVGGYRQMRHAGKSVGPIHWLATYAYRAFLSHVFWLTLIWGLTTGLPLVPRLLVCYPLTWLAAFASAYGFHLAWQALKRRLLVRNA</sequence>
<evidence type="ECO:0000256" key="4">
    <source>
        <dbReference type="ARBA" id="ARBA00022692"/>
    </source>
</evidence>
<name>A0A0F3RQM2_9LACO</name>
<feature type="transmembrane region" description="Helical" evidence="7">
    <location>
        <begin position="12"/>
        <end position="33"/>
    </location>
</feature>
<feature type="transmembrane region" description="Helical" evidence="7">
    <location>
        <begin position="191"/>
        <end position="209"/>
    </location>
</feature>
<comment type="similarity">
    <text evidence="2">Belongs to the acyltransferase 3 family.</text>
</comment>
<dbReference type="STRING" id="216463.VC81_10330"/>
<evidence type="ECO:0000259" key="8">
    <source>
        <dbReference type="Pfam" id="PF01757"/>
    </source>
</evidence>
<dbReference type="PANTHER" id="PTHR40074">
    <property type="entry name" value="O-ACETYLTRANSFERASE WECH"/>
    <property type="match status" value="1"/>
</dbReference>
<keyword evidence="5 7" id="KW-1133">Transmembrane helix</keyword>
<dbReference type="PATRIC" id="fig|216463.3.peg.1324"/>
<dbReference type="RefSeq" id="WP_045808039.1">
    <property type="nucleotide sequence ID" value="NZ_JZCR01000021.1"/>
</dbReference>
<evidence type="ECO:0000313" key="9">
    <source>
        <dbReference type="EMBL" id="KJW12276.1"/>
    </source>
</evidence>
<dbReference type="Pfam" id="PF01757">
    <property type="entry name" value="Acyl_transf_3"/>
    <property type="match status" value="1"/>
</dbReference>
<feature type="transmembrane region" description="Helical" evidence="7">
    <location>
        <begin position="133"/>
        <end position="152"/>
    </location>
</feature>
<dbReference type="InterPro" id="IPR002656">
    <property type="entry name" value="Acyl_transf_3_dom"/>
</dbReference>
<feature type="transmembrane region" description="Helical" evidence="7">
    <location>
        <begin position="89"/>
        <end position="108"/>
    </location>
</feature>
<evidence type="ECO:0000256" key="7">
    <source>
        <dbReference type="SAM" id="Phobius"/>
    </source>
</evidence>
<feature type="transmembrane region" description="Helical" evidence="7">
    <location>
        <begin position="164"/>
        <end position="185"/>
    </location>
</feature>
<keyword evidence="3" id="KW-1003">Cell membrane</keyword>
<protein>
    <recommendedName>
        <fullName evidence="8">Acyltransferase 3 domain-containing protein</fullName>
    </recommendedName>
</protein>
<feature type="transmembrane region" description="Helical" evidence="7">
    <location>
        <begin position="221"/>
        <end position="240"/>
    </location>
</feature>
<reference evidence="9 10" key="1">
    <citation type="submission" date="2015-03" db="EMBL/GenBank/DDBJ databases">
        <authorList>
            <person name="Zheng J."/>
            <person name="Ganezle M."/>
        </authorList>
    </citation>
    <scope>NUCLEOTIDE SEQUENCE [LARGE SCALE GENOMIC DNA]</scope>
    <source>
        <strain evidence="9 10">LP38</strain>
    </source>
</reference>
<dbReference type="GO" id="GO:0009246">
    <property type="term" value="P:enterobacterial common antigen biosynthetic process"/>
    <property type="evidence" value="ECO:0007669"/>
    <property type="project" value="TreeGrafter"/>
</dbReference>
<evidence type="ECO:0000256" key="1">
    <source>
        <dbReference type="ARBA" id="ARBA00004651"/>
    </source>
</evidence>